<name>F0EZP0_9NEIS</name>
<reference evidence="1 2" key="1">
    <citation type="submission" date="2011-01" db="EMBL/GenBank/DDBJ databases">
        <authorList>
            <person name="Muzny D."/>
            <person name="Qin X."/>
            <person name="Deng J."/>
            <person name="Jiang H."/>
            <person name="Liu Y."/>
            <person name="Qu J."/>
            <person name="Song X.-Z."/>
            <person name="Zhang L."/>
            <person name="Thornton R."/>
            <person name="Coyle M."/>
            <person name="Francisco L."/>
            <person name="Jackson L."/>
            <person name="Javaid M."/>
            <person name="Korchina V."/>
            <person name="Kovar C."/>
            <person name="Mata R."/>
            <person name="Mathew T."/>
            <person name="Ngo R."/>
            <person name="Nguyen L."/>
            <person name="Nguyen N."/>
            <person name="Okwuonu G."/>
            <person name="Ongeri F."/>
            <person name="Pham C."/>
            <person name="Simmons D."/>
            <person name="Wilczek-Boney K."/>
            <person name="Hale W."/>
            <person name="Jakkamsetti A."/>
            <person name="Pham P."/>
            <person name="Ruth R."/>
            <person name="San Lucas F."/>
            <person name="Warren J."/>
            <person name="Zhang J."/>
            <person name="Zhao Z."/>
            <person name="Zhou C."/>
            <person name="Zhu D."/>
            <person name="Lee S."/>
            <person name="Bess C."/>
            <person name="Blankenburg K."/>
            <person name="Forbes L."/>
            <person name="Fu Q."/>
            <person name="Gubbala S."/>
            <person name="Hirani K."/>
            <person name="Jayaseelan J.C."/>
            <person name="Lara F."/>
            <person name="Munidasa M."/>
            <person name="Palculict T."/>
            <person name="Patil S."/>
            <person name="Pu L.-L."/>
            <person name="Saada N."/>
            <person name="Tang L."/>
            <person name="Weissenberger G."/>
            <person name="Zhu Y."/>
            <person name="Hemphill L."/>
            <person name="Shang Y."/>
            <person name="Youmans B."/>
            <person name="Ayvaz T."/>
            <person name="Ross M."/>
            <person name="Santibanez J."/>
            <person name="Aqrawi P."/>
            <person name="Gross S."/>
            <person name="Joshi V."/>
            <person name="Fowler G."/>
            <person name="Nazareth L."/>
            <person name="Reid J."/>
            <person name="Worley K."/>
            <person name="Petrosino J."/>
            <person name="Highlander S."/>
            <person name="Gibbs R."/>
        </authorList>
    </citation>
    <scope>NUCLEOTIDE SEQUENCE [LARGE SCALE GENOMIC DNA]</scope>
    <source>
        <strain evidence="1 2">ATCC 33394</strain>
    </source>
</reference>
<evidence type="ECO:0000313" key="2">
    <source>
        <dbReference type="Proteomes" id="UP000004088"/>
    </source>
</evidence>
<dbReference type="EMBL" id="AEWV01000021">
    <property type="protein sequence ID" value="EGC17209.1"/>
    <property type="molecule type" value="Genomic_DNA"/>
</dbReference>
<dbReference type="HOGENOM" id="CLU_1080859_0_0_4"/>
<keyword evidence="2" id="KW-1185">Reference proteome</keyword>
<evidence type="ECO:0000313" key="1">
    <source>
        <dbReference type="EMBL" id="EGC17209.1"/>
    </source>
</evidence>
<dbReference type="STRING" id="888741.HMPREF9098_1225"/>
<dbReference type="AlphaFoldDB" id="F0EZP0"/>
<protein>
    <submittedName>
        <fullName evidence="1">Uncharacterized protein</fullName>
    </submittedName>
</protein>
<sequence length="257" mass="30222">MWVMACYAYFGNFMTYPNNEAKPFKLFGKDKLIHLTYPNRAIQIARTACFDSTKGAKGSQTLDPYNIDAGMNFLGKKGIVPNFEIYDRGAELICTWEGWVSKPLENLTPLNNIDVLYDYYGSDEYTDWFEPKYVLPNHSSCKNYPRLLLEEVRFVTSYCEESNYDEIPIDINEIFGWMSTLERHDVIPLIFQIKNSFQYIKLRNLSLSNKRWELKEYLNEKIKLKNILEKWASIKTKNLNQQLKNNPLQIYLKPNKG</sequence>
<gene>
    <name evidence="1" type="ORF">HMPREF9098_1225</name>
</gene>
<organism evidence="1 2">
    <name type="scientific">Kingella denitrificans ATCC 33394</name>
    <dbReference type="NCBI Taxonomy" id="888741"/>
    <lineage>
        <taxon>Bacteria</taxon>
        <taxon>Pseudomonadati</taxon>
        <taxon>Pseudomonadota</taxon>
        <taxon>Betaproteobacteria</taxon>
        <taxon>Neisseriales</taxon>
        <taxon>Neisseriaceae</taxon>
        <taxon>Kingella</taxon>
    </lineage>
</organism>
<dbReference type="Proteomes" id="UP000004088">
    <property type="component" value="Unassembled WGS sequence"/>
</dbReference>
<proteinExistence type="predicted"/>
<accession>F0EZP0</accession>
<comment type="caution">
    <text evidence="1">The sequence shown here is derived from an EMBL/GenBank/DDBJ whole genome shotgun (WGS) entry which is preliminary data.</text>
</comment>